<dbReference type="RefSeq" id="WP_257452145.1">
    <property type="nucleotide sequence ID" value="NZ_JANIPJ010000029.1"/>
</dbReference>
<dbReference type="InterPro" id="IPR055170">
    <property type="entry name" value="GFO_IDH_MocA-like_dom"/>
</dbReference>
<dbReference type="GO" id="GO:0000166">
    <property type="term" value="F:nucleotide binding"/>
    <property type="evidence" value="ECO:0007669"/>
    <property type="project" value="InterPro"/>
</dbReference>
<dbReference type="SUPFAM" id="SSF55347">
    <property type="entry name" value="Glyceraldehyde-3-phosphate dehydrogenase-like, C-terminal domain"/>
    <property type="match status" value="1"/>
</dbReference>
<feature type="domain" description="Gfo/Idh/MocA-like oxidoreductase N-terminal" evidence="1">
    <location>
        <begin position="4"/>
        <end position="122"/>
    </location>
</feature>
<dbReference type="Proteomes" id="UP001141950">
    <property type="component" value="Unassembled WGS sequence"/>
</dbReference>
<organism evidence="3 4">
    <name type="scientific">Paenibacillus soyae</name>
    <dbReference type="NCBI Taxonomy" id="2969249"/>
    <lineage>
        <taxon>Bacteria</taxon>
        <taxon>Bacillati</taxon>
        <taxon>Bacillota</taxon>
        <taxon>Bacilli</taxon>
        <taxon>Bacillales</taxon>
        <taxon>Paenibacillaceae</taxon>
        <taxon>Paenibacillus</taxon>
    </lineage>
</organism>
<sequence length="343" mass="37882">MREFTIVVAGCGGMANAWVKDALQRSNATIVGLVDIKLEFAQAMAERHGLNCKLYTDLAEAIKDTGANLVYDVTIPASHFHICSTAMRLGADVFGEKPMAESMEEARELVALSENTGRTYTVMQNRRFNAPIRALRGVIKEGKIGKVGYIGADFFLAPHFGGFRDMMDSPLILDMAIHTFDQARYLTGADPVSVYCHEFNPQGSWYAGNASAICIFEMSDGSVFSYRGSWSAEGKPTSWDAEWRVNGDKGTALWDGADNLHAEVVAPGDQNGKFIRDYTPLDIARSWTGRSGHEGCFDEMYSALIEGRTAETDCRDNIKSMAMVYGAIHSAREGRKIDLRNYY</sequence>
<proteinExistence type="predicted"/>
<name>A0A9X2MV22_9BACL</name>
<dbReference type="PANTHER" id="PTHR43377">
    <property type="entry name" value="BILIVERDIN REDUCTASE A"/>
    <property type="match status" value="1"/>
</dbReference>
<comment type="caution">
    <text evidence="3">The sequence shown here is derived from an EMBL/GenBank/DDBJ whole genome shotgun (WGS) entry which is preliminary data.</text>
</comment>
<dbReference type="InterPro" id="IPR000683">
    <property type="entry name" value="Gfo/Idh/MocA-like_OxRdtase_N"/>
</dbReference>
<dbReference type="Gene3D" id="3.30.360.10">
    <property type="entry name" value="Dihydrodipicolinate Reductase, domain 2"/>
    <property type="match status" value="1"/>
</dbReference>
<dbReference type="Pfam" id="PF01408">
    <property type="entry name" value="GFO_IDH_MocA"/>
    <property type="match status" value="1"/>
</dbReference>
<feature type="domain" description="GFO/IDH/MocA-like oxidoreductase" evidence="2">
    <location>
        <begin position="132"/>
        <end position="252"/>
    </location>
</feature>
<dbReference type="Gene3D" id="3.40.50.720">
    <property type="entry name" value="NAD(P)-binding Rossmann-like Domain"/>
    <property type="match status" value="1"/>
</dbReference>
<evidence type="ECO:0000259" key="1">
    <source>
        <dbReference type="Pfam" id="PF01408"/>
    </source>
</evidence>
<dbReference type="InterPro" id="IPR051450">
    <property type="entry name" value="Gfo/Idh/MocA_Oxidoreductases"/>
</dbReference>
<dbReference type="EMBL" id="JANIPJ010000029">
    <property type="protein sequence ID" value="MCR2807566.1"/>
    <property type="molecule type" value="Genomic_DNA"/>
</dbReference>
<dbReference type="Pfam" id="PF22725">
    <property type="entry name" value="GFO_IDH_MocA_C3"/>
    <property type="match status" value="1"/>
</dbReference>
<evidence type="ECO:0000313" key="3">
    <source>
        <dbReference type="EMBL" id="MCR2807566.1"/>
    </source>
</evidence>
<accession>A0A9X2MV22</accession>
<protein>
    <submittedName>
        <fullName evidence="3">Gfo/Idh/MocA family oxidoreductase</fullName>
    </submittedName>
</protein>
<evidence type="ECO:0000259" key="2">
    <source>
        <dbReference type="Pfam" id="PF22725"/>
    </source>
</evidence>
<keyword evidence="4" id="KW-1185">Reference proteome</keyword>
<dbReference type="AlphaFoldDB" id="A0A9X2MV22"/>
<reference evidence="3" key="1">
    <citation type="submission" date="2022-08" db="EMBL/GenBank/DDBJ databases">
        <title>The genomic sequence of strain Paenibacillus sp. SCIV0701.</title>
        <authorList>
            <person name="Zhao H."/>
        </authorList>
    </citation>
    <scope>NUCLEOTIDE SEQUENCE</scope>
    <source>
        <strain evidence="3">SCIV0701</strain>
    </source>
</reference>
<dbReference type="InterPro" id="IPR036291">
    <property type="entry name" value="NAD(P)-bd_dom_sf"/>
</dbReference>
<dbReference type="SUPFAM" id="SSF51735">
    <property type="entry name" value="NAD(P)-binding Rossmann-fold domains"/>
    <property type="match status" value="1"/>
</dbReference>
<gene>
    <name evidence="3" type="ORF">NQZ67_27120</name>
</gene>
<dbReference type="PANTHER" id="PTHR43377:SF1">
    <property type="entry name" value="BILIVERDIN REDUCTASE A"/>
    <property type="match status" value="1"/>
</dbReference>
<evidence type="ECO:0000313" key="4">
    <source>
        <dbReference type="Proteomes" id="UP001141950"/>
    </source>
</evidence>